<organism evidence="3">
    <name type="scientific">marine metagenome</name>
    <dbReference type="NCBI Taxonomy" id="408172"/>
    <lineage>
        <taxon>unclassified sequences</taxon>
        <taxon>metagenomes</taxon>
        <taxon>ecological metagenomes</taxon>
    </lineage>
</organism>
<evidence type="ECO:0008006" key="4">
    <source>
        <dbReference type="Google" id="ProtNLM"/>
    </source>
</evidence>
<dbReference type="EMBL" id="UINC01048190">
    <property type="protein sequence ID" value="SVB58428.1"/>
    <property type="molecule type" value="Genomic_DNA"/>
</dbReference>
<dbReference type="GO" id="GO:0016403">
    <property type="term" value="F:dimethylargininase activity"/>
    <property type="evidence" value="ECO:0007669"/>
    <property type="project" value="TreeGrafter"/>
</dbReference>
<dbReference type="Pfam" id="PF19420">
    <property type="entry name" value="DDAH_eukar"/>
    <property type="match status" value="1"/>
</dbReference>
<evidence type="ECO:0000256" key="2">
    <source>
        <dbReference type="ARBA" id="ARBA00022801"/>
    </source>
</evidence>
<dbReference type="GO" id="GO:0045429">
    <property type="term" value="P:positive regulation of nitric oxide biosynthetic process"/>
    <property type="evidence" value="ECO:0007669"/>
    <property type="project" value="TreeGrafter"/>
</dbReference>
<reference evidence="3" key="1">
    <citation type="submission" date="2018-05" db="EMBL/GenBank/DDBJ databases">
        <authorList>
            <person name="Lanie J.A."/>
            <person name="Ng W.-L."/>
            <person name="Kazmierczak K.M."/>
            <person name="Andrzejewski T.M."/>
            <person name="Davidsen T.M."/>
            <person name="Wayne K.J."/>
            <person name="Tettelin H."/>
            <person name="Glass J.I."/>
            <person name="Rusch D."/>
            <person name="Podicherti R."/>
            <person name="Tsui H.-C.T."/>
            <person name="Winkler M.E."/>
        </authorList>
    </citation>
    <scope>NUCLEOTIDE SEQUENCE</scope>
</reference>
<dbReference type="GO" id="GO:0016597">
    <property type="term" value="F:amino acid binding"/>
    <property type="evidence" value="ECO:0007669"/>
    <property type="project" value="TreeGrafter"/>
</dbReference>
<proteinExistence type="inferred from homology"/>
<evidence type="ECO:0000256" key="1">
    <source>
        <dbReference type="ARBA" id="ARBA00008532"/>
    </source>
</evidence>
<evidence type="ECO:0000313" key="3">
    <source>
        <dbReference type="EMBL" id="SVB58428.1"/>
    </source>
</evidence>
<dbReference type="GO" id="GO:0000052">
    <property type="term" value="P:citrulline metabolic process"/>
    <property type="evidence" value="ECO:0007669"/>
    <property type="project" value="TreeGrafter"/>
</dbReference>
<protein>
    <recommendedName>
        <fullName evidence="4">Dimethylargininase</fullName>
    </recommendedName>
</protein>
<dbReference type="GO" id="GO:0006525">
    <property type="term" value="P:arginine metabolic process"/>
    <property type="evidence" value="ECO:0007669"/>
    <property type="project" value="TreeGrafter"/>
</dbReference>
<sequence length="166" mass="18536">MPKSIAFVRRPGPSYNRAISANPKDQPIDLKRTYLQHERYISAVEEVGVKVVVLPAIHEYPDGPFVEDTTVIFDRVALACPNKTKSRRGEGASIHKEIKKYRPIKTLPHFVTLDGGDVLNTGKKIFVGISSRTNFEAVNALAKFTKKPVIPIKILRGLHLKTSVSY</sequence>
<accession>A0A382F5Z0</accession>
<dbReference type="PANTHER" id="PTHR12737">
    <property type="entry name" value="DIMETHYLARGININE DIMETHYLAMINOHYDROLASE"/>
    <property type="match status" value="1"/>
</dbReference>
<dbReference type="PANTHER" id="PTHR12737:SF9">
    <property type="entry name" value="DIMETHYLARGININASE"/>
    <property type="match status" value="1"/>
</dbReference>
<dbReference type="Gene3D" id="3.75.10.10">
    <property type="entry name" value="L-arginine/glycine Amidinotransferase, Chain A"/>
    <property type="match status" value="1"/>
</dbReference>
<name>A0A382F5Z0_9ZZZZ</name>
<dbReference type="SUPFAM" id="SSF55909">
    <property type="entry name" value="Pentein"/>
    <property type="match status" value="1"/>
</dbReference>
<keyword evidence="2" id="KW-0378">Hydrolase</keyword>
<dbReference type="AlphaFoldDB" id="A0A382F5Z0"/>
<dbReference type="InterPro" id="IPR033199">
    <property type="entry name" value="DDAH-like"/>
</dbReference>
<gene>
    <name evidence="3" type="ORF">METZ01_LOCUS211282</name>
</gene>
<feature type="non-terminal residue" evidence="3">
    <location>
        <position position="166"/>
    </location>
</feature>
<comment type="similarity">
    <text evidence="1">Belongs to the DDAH family.</text>
</comment>